<name>A0ABT1Y7M8_9FIRM</name>
<dbReference type="InterPro" id="IPR010969">
    <property type="entry name" value="Cys_dSase-rel_unknwn_funct"/>
</dbReference>
<dbReference type="PANTHER" id="PTHR43586">
    <property type="entry name" value="CYSTEINE DESULFURASE"/>
    <property type="match status" value="1"/>
</dbReference>
<evidence type="ECO:0000256" key="2">
    <source>
        <dbReference type="ARBA" id="ARBA00010447"/>
    </source>
</evidence>
<keyword evidence="5" id="KW-0663">Pyridoxal phosphate</keyword>
<keyword evidence="11" id="KW-1185">Reference proteome</keyword>
<comment type="cofactor">
    <cofactor evidence="1 7">
        <name>pyridoxal 5'-phosphate</name>
        <dbReference type="ChEBI" id="CHEBI:597326"/>
    </cofactor>
</comment>
<dbReference type="Gene3D" id="3.40.640.10">
    <property type="entry name" value="Type I PLP-dependent aspartate aminotransferase-like (Major domain)"/>
    <property type="match status" value="1"/>
</dbReference>
<comment type="catalytic activity">
    <reaction evidence="6">
        <text>(sulfur carrier)-H + L-cysteine = (sulfur carrier)-SH + L-alanine</text>
        <dbReference type="Rhea" id="RHEA:43892"/>
        <dbReference type="Rhea" id="RHEA-COMP:14737"/>
        <dbReference type="Rhea" id="RHEA-COMP:14739"/>
        <dbReference type="ChEBI" id="CHEBI:29917"/>
        <dbReference type="ChEBI" id="CHEBI:35235"/>
        <dbReference type="ChEBI" id="CHEBI:57972"/>
        <dbReference type="ChEBI" id="CHEBI:64428"/>
        <dbReference type="EC" id="2.8.1.7"/>
    </reaction>
</comment>
<accession>A0ABT1Y7M8</accession>
<evidence type="ECO:0000256" key="1">
    <source>
        <dbReference type="ARBA" id="ARBA00001933"/>
    </source>
</evidence>
<dbReference type="Pfam" id="PF00266">
    <property type="entry name" value="Aminotran_5"/>
    <property type="match status" value="1"/>
</dbReference>
<dbReference type="GO" id="GO:0008483">
    <property type="term" value="F:transaminase activity"/>
    <property type="evidence" value="ECO:0007669"/>
    <property type="project" value="UniProtKB-KW"/>
</dbReference>
<evidence type="ECO:0000256" key="4">
    <source>
        <dbReference type="ARBA" id="ARBA00022679"/>
    </source>
</evidence>
<dbReference type="InterPro" id="IPR016454">
    <property type="entry name" value="Cysteine_dSase"/>
</dbReference>
<reference evidence="10 11" key="1">
    <citation type="submission" date="2022-08" db="EMBL/GenBank/DDBJ databases">
        <title>Proteogenomics of the novel Dehalobacterium formicoaceticum strain EZ94 highlights a key role of methyltransferases during anaerobic dichloromethane degradation.</title>
        <authorList>
            <person name="Wasmund K."/>
        </authorList>
    </citation>
    <scope>NUCLEOTIDE SEQUENCE [LARGE SCALE GENOMIC DNA]</scope>
    <source>
        <strain evidence="10 11">EZ94</strain>
    </source>
</reference>
<dbReference type="InterPro" id="IPR020578">
    <property type="entry name" value="Aminotrans_V_PyrdxlP_BS"/>
</dbReference>
<feature type="region of interest" description="Disordered" evidence="8">
    <location>
        <begin position="222"/>
        <end position="243"/>
    </location>
</feature>
<evidence type="ECO:0000313" key="10">
    <source>
        <dbReference type="EMBL" id="MCR6546890.1"/>
    </source>
</evidence>
<dbReference type="InterPro" id="IPR015422">
    <property type="entry name" value="PyrdxlP-dep_Trfase_small"/>
</dbReference>
<evidence type="ECO:0000259" key="9">
    <source>
        <dbReference type="Pfam" id="PF00266"/>
    </source>
</evidence>
<dbReference type="PROSITE" id="PS00595">
    <property type="entry name" value="AA_TRANSFER_CLASS_5"/>
    <property type="match status" value="1"/>
</dbReference>
<sequence length="381" mass="40634">MIYFDNAATSWPKPEAVYQAVDQCLRKKGANPSRSGHHMSLMAGQIVWETRSLVAQLFNIPNPERVVFTCNATEGLNLGLKGILHPGDHVITSSLEHNSVTRPLATMEEKGIKVTKLTTSISLGLDPHQVAAAIQSNTRLIILSHASNVTGVLHPIDAIGKLAREKGVLLMVDAAQTAGSFPIDVQAMDIDLLAFTGHKGLLGPQGTGGLYIRDGLSLTPLKEGGTGGNSEPSLQPEACPERYESGTLNTPGLAGLGAGIRFILQIGLAEIREQERVLTERLLGGLESMPNISLFGPELGKDRAPLVSFNIGNKEPGEVSFILDKVFNIAARPGLHCAPDAHRTMGTFPQGTVRLSLGYFNTFEEVDVALEAISAIAANRA</sequence>
<evidence type="ECO:0000256" key="7">
    <source>
        <dbReference type="RuleBase" id="RU004504"/>
    </source>
</evidence>
<dbReference type="InterPro" id="IPR000192">
    <property type="entry name" value="Aminotrans_V_dom"/>
</dbReference>
<organism evidence="10 11">
    <name type="scientific">Dehalobacterium formicoaceticum</name>
    <dbReference type="NCBI Taxonomy" id="51515"/>
    <lineage>
        <taxon>Bacteria</taxon>
        <taxon>Bacillati</taxon>
        <taxon>Bacillota</taxon>
        <taxon>Clostridia</taxon>
        <taxon>Eubacteriales</taxon>
        <taxon>Peptococcaceae</taxon>
        <taxon>Dehalobacterium</taxon>
    </lineage>
</organism>
<dbReference type="Gene3D" id="3.90.1150.10">
    <property type="entry name" value="Aspartate Aminotransferase, domain 1"/>
    <property type="match status" value="1"/>
</dbReference>
<comment type="caution">
    <text evidence="10">The sequence shown here is derived from an EMBL/GenBank/DDBJ whole genome shotgun (WGS) entry which is preliminary data.</text>
</comment>
<dbReference type="NCBIfam" id="TIGR01977">
    <property type="entry name" value="am_tr_V_EF2568"/>
    <property type="match status" value="1"/>
</dbReference>
<evidence type="ECO:0000256" key="3">
    <source>
        <dbReference type="ARBA" id="ARBA00012239"/>
    </source>
</evidence>
<dbReference type="InterPro" id="IPR015421">
    <property type="entry name" value="PyrdxlP-dep_Trfase_major"/>
</dbReference>
<proteinExistence type="inferred from homology"/>
<keyword evidence="4" id="KW-0808">Transferase</keyword>
<evidence type="ECO:0000256" key="5">
    <source>
        <dbReference type="ARBA" id="ARBA00022898"/>
    </source>
</evidence>
<evidence type="ECO:0000313" key="11">
    <source>
        <dbReference type="Proteomes" id="UP001524944"/>
    </source>
</evidence>
<dbReference type="PANTHER" id="PTHR43586:SF4">
    <property type="entry name" value="ISOPENICILLIN N EPIMERASE"/>
    <property type="match status" value="1"/>
</dbReference>
<dbReference type="Proteomes" id="UP001524944">
    <property type="component" value="Unassembled WGS sequence"/>
</dbReference>
<evidence type="ECO:0000256" key="6">
    <source>
        <dbReference type="ARBA" id="ARBA00050776"/>
    </source>
</evidence>
<protein>
    <recommendedName>
        <fullName evidence="3">cysteine desulfurase</fullName>
        <ecNumber evidence="3">2.8.1.7</ecNumber>
    </recommendedName>
</protein>
<feature type="domain" description="Aminotransferase class V" evidence="9">
    <location>
        <begin position="2"/>
        <end position="367"/>
    </location>
</feature>
<evidence type="ECO:0000256" key="8">
    <source>
        <dbReference type="SAM" id="MobiDB-lite"/>
    </source>
</evidence>
<dbReference type="SUPFAM" id="SSF53383">
    <property type="entry name" value="PLP-dependent transferases"/>
    <property type="match status" value="1"/>
</dbReference>
<dbReference type="InterPro" id="IPR015424">
    <property type="entry name" value="PyrdxlP-dep_Trfase"/>
</dbReference>
<gene>
    <name evidence="10" type="ORF">NVS47_15450</name>
</gene>
<dbReference type="EMBL" id="JANPWE010000013">
    <property type="protein sequence ID" value="MCR6546890.1"/>
    <property type="molecule type" value="Genomic_DNA"/>
</dbReference>
<keyword evidence="10" id="KW-0032">Aminotransferase</keyword>
<dbReference type="InterPro" id="IPR010970">
    <property type="entry name" value="Cys_dSase_SufS"/>
</dbReference>
<dbReference type="PIRSF" id="PIRSF005572">
    <property type="entry name" value="NifS"/>
    <property type="match status" value="1"/>
</dbReference>
<dbReference type="CDD" id="cd06453">
    <property type="entry name" value="SufS_like"/>
    <property type="match status" value="1"/>
</dbReference>
<dbReference type="RefSeq" id="WP_089612259.1">
    <property type="nucleotide sequence ID" value="NZ_CP022121.1"/>
</dbReference>
<dbReference type="EC" id="2.8.1.7" evidence="3"/>
<comment type="similarity">
    <text evidence="2">Belongs to the class-V pyridoxal-phosphate-dependent aminotransferase family. Csd subfamily.</text>
</comment>